<feature type="transmembrane region" description="Helical" evidence="1">
    <location>
        <begin position="54"/>
        <end position="73"/>
    </location>
</feature>
<evidence type="ECO:0008006" key="5">
    <source>
        <dbReference type="Google" id="ProtNLM"/>
    </source>
</evidence>
<feature type="signal peptide" evidence="2">
    <location>
        <begin position="1"/>
        <end position="38"/>
    </location>
</feature>
<gene>
    <name evidence="3" type="ORF">E4633_17170</name>
</gene>
<comment type="caution">
    <text evidence="3">The sequence shown here is derived from an EMBL/GenBank/DDBJ whole genome shotgun (WGS) entry which is preliminary data.</text>
</comment>
<keyword evidence="1" id="KW-1133">Transmembrane helix</keyword>
<proteinExistence type="predicted"/>
<protein>
    <recommendedName>
        <fullName evidence="5">PEP-CTERM sorting domain-containing protein</fullName>
    </recommendedName>
</protein>
<name>A0A4S1CBJ8_9BACT</name>
<keyword evidence="4" id="KW-1185">Reference proteome</keyword>
<evidence type="ECO:0000313" key="4">
    <source>
        <dbReference type="Proteomes" id="UP000306416"/>
    </source>
</evidence>
<organism evidence="3 4">
    <name type="scientific">Geomonas terrae</name>
    <dbReference type="NCBI Taxonomy" id="2562681"/>
    <lineage>
        <taxon>Bacteria</taxon>
        <taxon>Pseudomonadati</taxon>
        <taxon>Thermodesulfobacteriota</taxon>
        <taxon>Desulfuromonadia</taxon>
        <taxon>Geobacterales</taxon>
        <taxon>Geobacteraceae</taxon>
        <taxon>Geomonas</taxon>
    </lineage>
</organism>
<dbReference type="EMBL" id="SRSC01000004">
    <property type="protein sequence ID" value="TGU70729.1"/>
    <property type="molecule type" value="Genomic_DNA"/>
</dbReference>
<dbReference type="Proteomes" id="UP000306416">
    <property type="component" value="Unassembled WGS sequence"/>
</dbReference>
<keyword evidence="2" id="KW-0732">Signal</keyword>
<evidence type="ECO:0000256" key="1">
    <source>
        <dbReference type="SAM" id="Phobius"/>
    </source>
</evidence>
<accession>A0A4S1CBJ8</accession>
<keyword evidence="1" id="KW-0812">Transmembrane</keyword>
<reference evidence="3 4" key="1">
    <citation type="submission" date="2019-04" db="EMBL/GenBank/DDBJ databases">
        <title>Geobacter oryzae sp. nov., ferric-reducing bacteria isolated from paddy soil.</title>
        <authorList>
            <person name="Xu Z."/>
            <person name="Masuda Y."/>
            <person name="Itoh H."/>
            <person name="Senoo K."/>
        </authorList>
    </citation>
    <scope>NUCLEOTIDE SEQUENCE [LARGE SCALE GENOMIC DNA]</scope>
    <source>
        <strain evidence="3 4">Red111</strain>
    </source>
</reference>
<dbReference type="RefSeq" id="WP_135872008.1">
    <property type="nucleotide sequence ID" value="NZ_SRSC01000004.1"/>
</dbReference>
<evidence type="ECO:0000313" key="3">
    <source>
        <dbReference type="EMBL" id="TGU70729.1"/>
    </source>
</evidence>
<feature type="chain" id="PRO_5020477202" description="PEP-CTERM sorting domain-containing protein" evidence="2">
    <location>
        <begin position="39"/>
        <end position="77"/>
    </location>
</feature>
<dbReference type="AlphaFoldDB" id="A0A4S1CBJ8"/>
<evidence type="ECO:0000256" key="2">
    <source>
        <dbReference type="SAM" id="SignalP"/>
    </source>
</evidence>
<sequence length="77" mass="8549">MQIDYRRWKYMNFKRSMTAEIGAFTALFLTHLSTPVFAGPPGPPVITQIPATPVGNVEMTAATVVAVVAYGYWKSRK</sequence>
<keyword evidence="1" id="KW-0472">Membrane</keyword>